<comment type="caution">
    <text evidence="3">The sequence shown here is derived from an EMBL/GenBank/DDBJ whole genome shotgun (WGS) entry which is preliminary data.</text>
</comment>
<dbReference type="EMBL" id="JAUSTO010000003">
    <property type="protein sequence ID" value="MDQ0151956.1"/>
    <property type="molecule type" value="Genomic_DNA"/>
</dbReference>
<dbReference type="Pfam" id="PF16868">
    <property type="entry name" value="NMT1_3"/>
    <property type="match status" value="1"/>
</dbReference>
<dbReference type="SUPFAM" id="SSF53850">
    <property type="entry name" value="Periplasmic binding protein-like II"/>
    <property type="match status" value="1"/>
</dbReference>
<evidence type="ECO:0000256" key="1">
    <source>
        <dbReference type="SAM" id="MobiDB-lite"/>
    </source>
</evidence>
<name>A0AAE3V919_9FIRM</name>
<evidence type="ECO:0000313" key="3">
    <source>
        <dbReference type="EMBL" id="MDQ0151956.1"/>
    </source>
</evidence>
<feature type="region of interest" description="Disordered" evidence="1">
    <location>
        <begin position="28"/>
        <end position="52"/>
    </location>
</feature>
<protein>
    <submittedName>
        <fullName evidence="3">TRAP transporter TAXI family solute receptor</fullName>
    </submittedName>
</protein>
<dbReference type="AlphaFoldDB" id="A0AAE3V919"/>
<sequence length="356" mass="35968">MKKSMRSLVSAVLAVSMTMAMTACGGGSSATTAAAPETTTAEAAGSAAAETPASGGAYTYSGPRLTLSGADSTGQMYAAAATIATTLGNAIEGLDVDATTSSGSNENALNVHNGEVELGMCSGDAAAAAVAGRGKFENVGPCEDIVCIGAVYASMSNWIALKSSGYEFLHDAKGGTFGVGPAASTTEVSALVGLKAAGITEENSKFQNVTLGDGADNVCNGTMTAAAAFSGPPVGAQLNASVTKECVWLGFTDEELDAVIAENPSYSKQVIPAGTYNGQDKDVPTFGVKTLVICNASADEELIYNLAKALHENAEDMIAGNASLAPLGDPSFMCNELPILLHPGAEKYYKEVGLLK</sequence>
<keyword evidence="3" id="KW-0675">Receptor</keyword>
<keyword evidence="4" id="KW-1185">Reference proteome</keyword>
<dbReference type="NCBIfam" id="TIGR02122">
    <property type="entry name" value="TRAP_TAXI"/>
    <property type="match status" value="1"/>
</dbReference>
<organism evidence="3 4">
    <name type="scientific">Moryella indoligenes</name>
    <dbReference type="NCBI Taxonomy" id="371674"/>
    <lineage>
        <taxon>Bacteria</taxon>
        <taxon>Bacillati</taxon>
        <taxon>Bacillota</taxon>
        <taxon>Clostridia</taxon>
        <taxon>Lachnospirales</taxon>
        <taxon>Lachnospiraceae</taxon>
        <taxon>Moryella</taxon>
    </lineage>
</organism>
<feature type="chain" id="PRO_5042285679" evidence="2">
    <location>
        <begin position="26"/>
        <end position="356"/>
    </location>
</feature>
<dbReference type="PANTHER" id="PTHR42941:SF1">
    <property type="entry name" value="SLL1037 PROTEIN"/>
    <property type="match status" value="1"/>
</dbReference>
<dbReference type="RefSeq" id="WP_170065360.1">
    <property type="nucleotide sequence ID" value="NZ_JAUSTO010000003.1"/>
</dbReference>
<dbReference type="PROSITE" id="PS51257">
    <property type="entry name" value="PROKAR_LIPOPROTEIN"/>
    <property type="match status" value="1"/>
</dbReference>
<proteinExistence type="predicted"/>
<reference evidence="3" key="1">
    <citation type="submission" date="2023-07" db="EMBL/GenBank/DDBJ databases">
        <title>Genomic Encyclopedia of Type Strains, Phase IV (KMG-IV): sequencing the most valuable type-strain genomes for metagenomic binning, comparative biology and taxonomic classification.</title>
        <authorList>
            <person name="Goeker M."/>
        </authorList>
    </citation>
    <scope>NUCLEOTIDE SEQUENCE</scope>
    <source>
        <strain evidence="3">DSM 19659</strain>
    </source>
</reference>
<feature type="signal peptide" evidence="2">
    <location>
        <begin position="1"/>
        <end position="25"/>
    </location>
</feature>
<dbReference type="Gene3D" id="3.40.190.10">
    <property type="entry name" value="Periplasmic binding protein-like II"/>
    <property type="match status" value="2"/>
</dbReference>
<accession>A0AAE3V919</accession>
<gene>
    <name evidence="3" type="ORF">J2S20_000638</name>
</gene>
<evidence type="ECO:0000313" key="4">
    <source>
        <dbReference type="Proteomes" id="UP001241537"/>
    </source>
</evidence>
<dbReference type="InterPro" id="IPR011852">
    <property type="entry name" value="TRAP_TAXI"/>
</dbReference>
<feature type="compositionally biased region" description="Low complexity" evidence="1">
    <location>
        <begin position="29"/>
        <end position="52"/>
    </location>
</feature>
<evidence type="ECO:0000256" key="2">
    <source>
        <dbReference type="SAM" id="SignalP"/>
    </source>
</evidence>
<dbReference type="Proteomes" id="UP001241537">
    <property type="component" value="Unassembled WGS sequence"/>
</dbReference>
<keyword evidence="2" id="KW-0732">Signal</keyword>
<dbReference type="PANTHER" id="PTHR42941">
    <property type="entry name" value="SLL1037 PROTEIN"/>
    <property type="match status" value="1"/>
</dbReference>